<dbReference type="GO" id="GO:0007602">
    <property type="term" value="P:phototransduction"/>
    <property type="evidence" value="ECO:0007669"/>
    <property type="project" value="UniProtKB-KW"/>
</dbReference>
<evidence type="ECO:0000256" key="5">
    <source>
        <dbReference type="ARBA" id="ARBA00022692"/>
    </source>
</evidence>
<organism evidence="12">
    <name type="scientific">Guillardia theta (strain CCMP2712)</name>
    <name type="common">Cryptophyte</name>
    <dbReference type="NCBI Taxonomy" id="905079"/>
    <lineage>
        <taxon>Eukaryota</taxon>
        <taxon>Cryptophyceae</taxon>
        <taxon>Pyrenomonadales</taxon>
        <taxon>Geminigeraceae</taxon>
        <taxon>Guillardia</taxon>
    </lineage>
</organism>
<evidence type="ECO:0000256" key="9">
    <source>
        <dbReference type="ARBA" id="ARBA00023136"/>
    </source>
</evidence>
<dbReference type="KEGG" id="gtt:GUITHDRAFT_163469"/>
<keyword evidence="14" id="KW-1185">Reference proteome</keyword>
<dbReference type="SMART" id="SM01021">
    <property type="entry name" value="Bac_rhodopsin"/>
    <property type="match status" value="1"/>
</dbReference>
<evidence type="ECO:0000313" key="12">
    <source>
        <dbReference type="EMBL" id="EKX44873.1"/>
    </source>
</evidence>
<keyword evidence="7 11" id="KW-1133">Transmembrane helix</keyword>
<evidence type="ECO:0000256" key="4">
    <source>
        <dbReference type="ARBA" id="ARBA00022606"/>
    </source>
</evidence>
<dbReference type="SUPFAM" id="SSF81321">
    <property type="entry name" value="Family A G protein-coupled receptor-like"/>
    <property type="match status" value="1"/>
</dbReference>
<evidence type="ECO:0000256" key="2">
    <source>
        <dbReference type="ARBA" id="ARBA00008130"/>
    </source>
</evidence>
<keyword evidence="6" id="KW-0681">Retinal protein</keyword>
<dbReference type="GO" id="GO:0016020">
    <property type="term" value="C:membrane"/>
    <property type="evidence" value="ECO:0007669"/>
    <property type="project" value="UniProtKB-SubCell"/>
</dbReference>
<dbReference type="EMBL" id="JH993002">
    <property type="protein sequence ID" value="EKX44873.1"/>
    <property type="molecule type" value="Genomic_DNA"/>
</dbReference>
<dbReference type="PaxDb" id="55529-EKX44873"/>
<protein>
    <submittedName>
        <fullName evidence="12 13">Uncharacterized protein</fullName>
    </submittedName>
</protein>
<comment type="subcellular location">
    <subcellularLocation>
        <location evidence="1">Membrane</location>
        <topology evidence="1">Multi-pass membrane protein</topology>
    </subcellularLocation>
</comment>
<evidence type="ECO:0000313" key="13">
    <source>
        <dbReference type="EnsemblProtists" id="EKX44873"/>
    </source>
</evidence>
<feature type="transmembrane region" description="Helical" evidence="11">
    <location>
        <begin position="75"/>
        <end position="93"/>
    </location>
</feature>
<evidence type="ECO:0000256" key="6">
    <source>
        <dbReference type="ARBA" id="ARBA00022925"/>
    </source>
</evidence>
<dbReference type="Proteomes" id="UP000011087">
    <property type="component" value="Unassembled WGS sequence"/>
</dbReference>
<reference evidence="14" key="2">
    <citation type="submission" date="2012-11" db="EMBL/GenBank/DDBJ databases">
        <authorList>
            <person name="Kuo A."/>
            <person name="Curtis B.A."/>
            <person name="Tanifuji G."/>
            <person name="Burki F."/>
            <person name="Gruber A."/>
            <person name="Irimia M."/>
            <person name="Maruyama S."/>
            <person name="Arias M.C."/>
            <person name="Ball S.G."/>
            <person name="Gile G.H."/>
            <person name="Hirakawa Y."/>
            <person name="Hopkins J.F."/>
            <person name="Rensing S.A."/>
            <person name="Schmutz J."/>
            <person name="Symeonidi A."/>
            <person name="Elias M."/>
            <person name="Eveleigh R.J."/>
            <person name="Herman E.K."/>
            <person name="Klute M.J."/>
            <person name="Nakayama T."/>
            <person name="Obornik M."/>
            <person name="Reyes-Prieto A."/>
            <person name="Armbrust E.V."/>
            <person name="Aves S.J."/>
            <person name="Beiko R.G."/>
            <person name="Coutinho P."/>
            <person name="Dacks J.B."/>
            <person name="Durnford D.G."/>
            <person name="Fast N.M."/>
            <person name="Green B.R."/>
            <person name="Grisdale C."/>
            <person name="Hempe F."/>
            <person name="Henrissat B."/>
            <person name="Hoppner M.P."/>
            <person name="Ishida K.-I."/>
            <person name="Kim E."/>
            <person name="Koreny L."/>
            <person name="Kroth P.G."/>
            <person name="Liu Y."/>
            <person name="Malik S.-B."/>
            <person name="Maier U.G."/>
            <person name="McRose D."/>
            <person name="Mock T."/>
            <person name="Neilson J.A."/>
            <person name="Onodera N.T."/>
            <person name="Poole A.M."/>
            <person name="Pritham E.J."/>
            <person name="Richards T.A."/>
            <person name="Rocap G."/>
            <person name="Roy S.W."/>
            <person name="Sarai C."/>
            <person name="Schaack S."/>
            <person name="Shirato S."/>
            <person name="Slamovits C.H."/>
            <person name="Spencer D.F."/>
            <person name="Suzuki S."/>
            <person name="Worden A.Z."/>
            <person name="Zauner S."/>
            <person name="Barry K."/>
            <person name="Bell C."/>
            <person name="Bharti A.K."/>
            <person name="Crow J.A."/>
            <person name="Grimwood J."/>
            <person name="Kramer R."/>
            <person name="Lindquist E."/>
            <person name="Lucas S."/>
            <person name="Salamov A."/>
            <person name="McFadden G.I."/>
            <person name="Lane C.E."/>
            <person name="Keeling P.J."/>
            <person name="Gray M.W."/>
            <person name="Grigoriev I.V."/>
            <person name="Archibald J.M."/>
        </authorList>
    </citation>
    <scope>NUCLEOTIDE SEQUENCE</scope>
    <source>
        <strain evidence="14">CCMP2712</strain>
    </source>
</reference>
<evidence type="ECO:0000256" key="1">
    <source>
        <dbReference type="ARBA" id="ARBA00004141"/>
    </source>
</evidence>
<feature type="transmembrane region" description="Helical" evidence="11">
    <location>
        <begin position="137"/>
        <end position="157"/>
    </location>
</feature>
<dbReference type="RefSeq" id="XP_005831853.1">
    <property type="nucleotide sequence ID" value="XM_005831796.1"/>
</dbReference>
<keyword evidence="3" id="KW-0600">Photoreceptor protein</keyword>
<reference evidence="12 14" key="1">
    <citation type="journal article" date="2012" name="Nature">
        <title>Algal genomes reveal evolutionary mosaicism and the fate of nucleomorphs.</title>
        <authorList>
            <consortium name="DOE Joint Genome Institute"/>
            <person name="Curtis B.A."/>
            <person name="Tanifuji G."/>
            <person name="Burki F."/>
            <person name="Gruber A."/>
            <person name="Irimia M."/>
            <person name="Maruyama S."/>
            <person name="Arias M.C."/>
            <person name="Ball S.G."/>
            <person name="Gile G.H."/>
            <person name="Hirakawa Y."/>
            <person name="Hopkins J.F."/>
            <person name="Kuo A."/>
            <person name="Rensing S.A."/>
            <person name="Schmutz J."/>
            <person name="Symeonidi A."/>
            <person name="Elias M."/>
            <person name="Eveleigh R.J."/>
            <person name="Herman E.K."/>
            <person name="Klute M.J."/>
            <person name="Nakayama T."/>
            <person name="Obornik M."/>
            <person name="Reyes-Prieto A."/>
            <person name="Armbrust E.V."/>
            <person name="Aves S.J."/>
            <person name="Beiko R.G."/>
            <person name="Coutinho P."/>
            <person name="Dacks J.B."/>
            <person name="Durnford D.G."/>
            <person name="Fast N.M."/>
            <person name="Green B.R."/>
            <person name="Grisdale C.J."/>
            <person name="Hempel F."/>
            <person name="Henrissat B."/>
            <person name="Hoppner M.P."/>
            <person name="Ishida K."/>
            <person name="Kim E."/>
            <person name="Koreny L."/>
            <person name="Kroth P.G."/>
            <person name="Liu Y."/>
            <person name="Malik S.B."/>
            <person name="Maier U.G."/>
            <person name="McRose D."/>
            <person name="Mock T."/>
            <person name="Neilson J.A."/>
            <person name="Onodera N.T."/>
            <person name="Poole A.M."/>
            <person name="Pritham E.J."/>
            <person name="Richards T.A."/>
            <person name="Rocap G."/>
            <person name="Roy S.W."/>
            <person name="Sarai C."/>
            <person name="Schaack S."/>
            <person name="Shirato S."/>
            <person name="Slamovits C.H."/>
            <person name="Spencer D.F."/>
            <person name="Suzuki S."/>
            <person name="Worden A.Z."/>
            <person name="Zauner S."/>
            <person name="Barry K."/>
            <person name="Bell C."/>
            <person name="Bharti A.K."/>
            <person name="Crow J.A."/>
            <person name="Grimwood J."/>
            <person name="Kramer R."/>
            <person name="Lindquist E."/>
            <person name="Lucas S."/>
            <person name="Salamov A."/>
            <person name="McFadden G.I."/>
            <person name="Lane C.E."/>
            <person name="Keeling P.J."/>
            <person name="Gray M.W."/>
            <person name="Grigoriev I.V."/>
            <person name="Archibald J.M."/>
        </authorList>
    </citation>
    <scope>NUCLEOTIDE SEQUENCE</scope>
    <source>
        <strain evidence="12 14">CCMP2712</strain>
    </source>
</reference>
<dbReference type="OrthoDB" id="10261467at2759"/>
<comment type="similarity">
    <text evidence="2">Belongs to the archaeal/bacterial/fungal opsin family.</text>
</comment>
<dbReference type="GO" id="GO:0009881">
    <property type="term" value="F:photoreceptor activity"/>
    <property type="evidence" value="ECO:0007669"/>
    <property type="project" value="UniProtKB-KW"/>
</dbReference>
<dbReference type="PANTHER" id="PTHR28286">
    <property type="match status" value="1"/>
</dbReference>
<keyword evidence="4" id="KW-0716">Sensory transduction</keyword>
<gene>
    <name evidence="12" type="ORF">GUITHDRAFT_163469</name>
</gene>
<name>L1J8K0_GUITC</name>
<evidence type="ECO:0000256" key="8">
    <source>
        <dbReference type="ARBA" id="ARBA00022991"/>
    </source>
</evidence>
<reference evidence="13" key="3">
    <citation type="submission" date="2016-03" db="UniProtKB">
        <authorList>
            <consortium name="EnsemblProtists"/>
        </authorList>
    </citation>
    <scope>IDENTIFICATION</scope>
</reference>
<evidence type="ECO:0000256" key="3">
    <source>
        <dbReference type="ARBA" id="ARBA00022543"/>
    </source>
</evidence>
<keyword evidence="5 11" id="KW-0812">Transmembrane</keyword>
<feature type="transmembrane region" description="Helical" evidence="11">
    <location>
        <begin position="105"/>
        <end position="125"/>
    </location>
</feature>
<dbReference type="Pfam" id="PF01036">
    <property type="entry name" value="Bac_rhodopsin"/>
    <property type="match status" value="1"/>
</dbReference>
<dbReference type="Gene3D" id="1.20.1070.10">
    <property type="entry name" value="Rhodopsin 7-helix transmembrane proteins"/>
    <property type="match status" value="1"/>
</dbReference>
<feature type="transmembrane region" description="Helical" evidence="11">
    <location>
        <begin position="48"/>
        <end position="69"/>
    </location>
</feature>
<dbReference type="EnsemblProtists" id="EKX44873">
    <property type="protein sequence ID" value="EKX44873"/>
    <property type="gene ID" value="GUITHDRAFT_163469"/>
</dbReference>
<evidence type="ECO:0000256" key="10">
    <source>
        <dbReference type="ARBA" id="ARBA00023170"/>
    </source>
</evidence>
<dbReference type="GeneID" id="17301471"/>
<keyword evidence="8" id="KW-0157">Chromophore</keyword>
<accession>L1J8K0</accession>
<dbReference type="InterPro" id="IPR001425">
    <property type="entry name" value="Arc/bac/fun_rhodopsins"/>
</dbReference>
<evidence type="ECO:0000256" key="7">
    <source>
        <dbReference type="ARBA" id="ARBA00022989"/>
    </source>
</evidence>
<evidence type="ECO:0000313" key="14">
    <source>
        <dbReference type="Proteomes" id="UP000011087"/>
    </source>
</evidence>
<sequence length="179" mass="19716">MWTGIGVELKTTDLSPRVIFLSRYVDALLTQPVILTTLCLINKADNSILVSLVGNDILMVLAAFIGSLNVAPLKYMWWFASFIFLVLVVVQLVQKLEGANDVYKILTYITIASSCIYSIVWLLGSEGTAALGLTQEVGLITLTDLVSKLGFGLYFLFNYDAAMGEDDTDAQNQQSQQYV</sequence>
<evidence type="ECO:0000256" key="11">
    <source>
        <dbReference type="SAM" id="Phobius"/>
    </source>
</evidence>
<feature type="transmembrane region" description="Helical" evidence="11">
    <location>
        <begin position="20"/>
        <end position="41"/>
    </location>
</feature>
<keyword evidence="10" id="KW-0675">Receptor</keyword>
<proteinExistence type="inferred from homology"/>
<dbReference type="HOGENOM" id="CLU_054785_5_2_1"/>
<dbReference type="AlphaFoldDB" id="L1J8K0"/>
<dbReference type="PANTHER" id="PTHR28286:SF2">
    <property type="entry name" value="BACTERIORHODOPSIN _OPSIN, NOPA (EUROFUNG)"/>
    <property type="match status" value="1"/>
</dbReference>
<keyword evidence="9 11" id="KW-0472">Membrane</keyword>